<dbReference type="GO" id="GO:0006508">
    <property type="term" value="P:proteolysis"/>
    <property type="evidence" value="ECO:0007669"/>
    <property type="project" value="InterPro"/>
</dbReference>
<dbReference type="CDD" id="cd07022">
    <property type="entry name" value="S49_Sppa_36K_type"/>
    <property type="match status" value="1"/>
</dbReference>
<dbReference type="InterPro" id="IPR002142">
    <property type="entry name" value="Peptidase_S49"/>
</dbReference>
<accession>A0A7W5G728</accession>
<dbReference type="InterPro" id="IPR033855">
    <property type="entry name" value="Protein_C"/>
</dbReference>
<dbReference type="Gene3D" id="6.20.330.10">
    <property type="match status" value="1"/>
</dbReference>
<dbReference type="GO" id="GO:0008233">
    <property type="term" value="F:peptidase activity"/>
    <property type="evidence" value="ECO:0007669"/>
    <property type="project" value="InterPro"/>
</dbReference>
<name>A0A7W5G728_9GAMM</name>
<evidence type="ECO:0000259" key="2">
    <source>
        <dbReference type="Pfam" id="PF01343"/>
    </source>
</evidence>
<dbReference type="Proteomes" id="UP000525987">
    <property type="component" value="Unassembled WGS sequence"/>
</dbReference>
<reference evidence="3 4" key="1">
    <citation type="submission" date="2020-08" db="EMBL/GenBank/DDBJ databases">
        <title>Genomic Encyclopedia of Type Strains, Phase III (KMG-III): the genomes of soil and plant-associated and newly described type strains.</title>
        <authorList>
            <person name="Whitman W."/>
        </authorList>
    </citation>
    <scope>NUCLEOTIDE SEQUENCE [LARGE SCALE GENOMIC DNA]</scope>
    <source>
        <strain evidence="3 4">CECT 5995</strain>
    </source>
</reference>
<proteinExistence type="inferred from homology"/>
<dbReference type="Pfam" id="PF01343">
    <property type="entry name" value="Peptidase_S49"/>
    <property type="match status" value="1"/>
</dbReference>
<dbReference type="InterPro" id="IPR029045">
    <property type="entry name" value="ClpP/crotonase-like_dom_sf"/>
</dbReference>
<sequence length="322" mass="34811">MSHAMINYPHVASMVFDTPLYATPTLVQAVRSVLEPRLLGRVTDLPETLGQNQGLPKGPAMAHDPEEREMHNLKVVGRLAIIPVHGVLVARRGQINGACEEILSYERLRTQINAALKHELVEEIVLDFHTGGGQAMGCKELADFIRASTTVKPITALVNFAAYSAGYFLAAACSRIVASPTAGVGSIGVIIETYEVSRMEEAMGITFNTYFRGDHKNDLTPHAPITDQAEQEINLKLDNAYAMFTESVAEYRGLAVADVIATQARLYDPEAALSARLIDEIAPAQDALDSIAQAYAGSSSRSSQSSRSIRAQARALDASCRL</sequence>
<comment type="similarity">
    <text evidence="1">Belongs to the peptidase S49 family.</text>
</comment>
<evidence type="ECO:0000313" key="3">
    <source>
        <dbReference type="EMBL" id="MBB3142819.1"/>
    </source>
</evidence>
<evidence type="ECO:0000256" key="1">
    <source>
        <dbReference type="ARBA" id="ARBA00008683"/>
    </source>
</evidence>
<comment type="caution">
    <text evidence="3">The sequence shown here is derived from an EMBL/GenBank/DDBJ whole genome shotgun (WGS) entry which is preliminary data.</text>
</comment>
<dbReference type="PANTHER" id="PTHR42987">
    <property type="entry name" value="PEPTIDASE S49"/>
    <property type="match status" value="1"/>
</dbReference>
<protein>
    <submittedName>
        <fullName evidence="3">Signal peptide peptidase SppA</fullName>
    </submittedName>
</protein>
<dbReference type="AlphaFoldDB" id="A0A7W5G728"/>
<feature type="domain" description="Peptidase S49" evidence="2">
    <location>
        <begin position="149"/>
        <end position="293"/>
    </location>
</feature>
<organism evidence="3 4">
    <name type="scientific">Halomonas organivorans</name>
    <dbReference type="NCBI Taxonomy" id="257772"/>
    <lineage>
        <taxon>Bacteria</taxon>
        <taxon>Pseudomonadati</taxon>
        <taxon>Pseudomonadota</taxon>
        <taxon>Gammaproteobacteria</taxon>
        <taxon>Oceanospirillales</taxon>
        <taxon>Halomonadaceae</taxon>
        <taxon>Halomonas</taxon>
    </lineage>
</organism>
<gene>
    <name evidence="3" type="ORF">FHR96_003721</name>
</gene>
<dbReference type="PANTHER" id="PTHR42987:SF4">
    <property type="entry name" value="PROTEASE SOHB-RELATED"/>
    <property type="match status" value="1"/>
</dbReference>
<dbReference type="SUPFAM" id="SSF52096">
    <property type="entry name" value="ClpP/crotonase"/>
    <property type="match status" value="1"/>
</dbReference>
<evidence type="ECO:0000313" key="4">
    <source>
        <dbReference type="Proteomes" id="UP000525987"/>
    </source>
</evidence>
<keyword evidence="4" id="KW-1185">Reference proteome</keyword>
<dbReference type="Gene3D" id="3.90.226.10">
    <property type="entry name" value="2-enoyl-CoA Hydratase, Chain A, domain 1"/>
    <property type="match status" value="1"/>
</dbReference>
<dbReference type="EMBL" id="JACHXM010000027">
    <property type="protein sequence ID" value="MBB3142819.1"/>
    <property type="molecule type" value="Genomic_DNA"/>
</dbReference>
<dbReference type="RefSeq" id="WP_183389179.1">
    <property type="nucleotide sequence ID" value="NZ_JACHXM010000027.1"/>
</dbReference>